<comment type="caution">
    <text evidence="1">The sequence shown here is derived from an EMBL/GenBank/DDBJ whole genome shotgun (WGS) entry which is preliminary data.</text>
</comment>
<dbReference type="EMBL" id="JAOTPO010000006">
    <property type="protein sequence ID" value="MDE5413848.1"/>
    <property type="molecule type" value="Genomic_DNA"/>
</dbReference>
<name>A0ABT5VHA8_9BACI</name>
<gene>
    <name evidence="1" type="ORF">N7Z68_10665</name>
</gene>
<dbReference type="RefSeq" id="WP_275118464.1">
    <property type="nucleotide sequence ID" value="NZ_JAOTPO010000006.1"/>
</dbReference>
<evidence type="ECO:0000313" key="2">
    <source>
        <dbReference type="Proteomes" id="UP001148125"/>
    </source>
</evidence>
<proteinExistence type="predicted"/>
<dbReference type="Proteomes" id="UP001148125">
    <property type="component" value="Unassembled WGS sequence"/>
</dbReference>
<keyword evidence="2" id="KW-1185">Reference proteome</keyword>
<evidence type="ECO:0000313" key="1">
    <source>
        <dbReference type="EMBL" id="MDE5413848.1"/>
    </source>
</evidence>
<dbReference type="InterPro" id="IPR019688">
    <property type="entry name" value="DUF2533"/>
</dbReference>
<accession>A0ABT5VHA8</accession>
<sequence length="88" mass="9863">MSVHLAISKQVENHINGQTEFKRLDAMREATIEKVVADAKNGKDFSVTEINQITNEMNGIAMKFGFPTRKTVTKEMVSEYANRSNTNG</sequence>
<dbReference type="Pfam" id="PF10752">
    <property type="entry name" value="DUF2533"/>
    <property type="match status" value="1"/>
</dbReference>
<reference evidence="1" key="1">
    <citation type="submission" date="2024-05" db="EMBL/GenBank/DDBJ databases">
        <title>Alkalihalobacillus sp. strain MEB203 novel alkaliphilic bacterium from Lonar Lake, India.</title>
        <authorList>
            <person name="Joshi A."/>
            <person name="Thite S."/>
            <person name="Mengade P."/>
        </authorList>
    </citation>
    <scope>NUCLEOTIDE SEQUENCE</scope>
    <source>
        <strain evidence="1">MEB 203</strain>
    </source>
</reference>
<organism evidence="1 2">
    <name type="scientific">Alkalihalobacterium chitinilyticum</name>
    <dbReference type="NCBI Taxonomy" id="2980103"/>
    <lineage>
        <taxon>Bacteria</taxon>
        <taxon>Bacillati</taxon>
        <taxon>Bacillota</taxon>
        <taxon>Bacilli</taxon>
        <taxon>Bacillales</taxon>
        <taxon>Bacillaceae</taxon>
        <taxon>Alkalihalobacterium</taxon>
    </lineage>
</organism>
<protein>
    <submittedName>
        <fullName evidence="1">YpbS family protein</fullName>
    </submittedName>
</protein>